<comment type="caution">
    <text evidence="1">The sequence shown here is derived from an EMBL/GenBank/DDBJ whole genome shotgun (WGS) entry which is preliminary data.</text>
</comment>
<proteinExistence type="predicted"/>
<organism evidence="1 2">
    <name type="scientific">Citrus sinensis</name>
    <name type="common">Sweet orange</name>
    <name type="synonym">Citrus aurantium var. sinensis</name>
    <dbReference type="NCBI Taxonomy" id="2711"/>
    <lineage>
        <taxon>Eukaryota</taxon>
        <taxon>Viridiplantae</taxon>
        <taxon>Streptophyta</taxon>
        <taxon>Embryophyta</taxon>
        <taxon>Tracheophyta</taxon>
        <taxon>Spermatophyta</taxon>
        <taxon>Magnoliopsida</taxon>
        <taxon>eudicotyledons</taxon>
        <taxon>Gunneridae</taxon>
        <taxon>Pentapetalae</taxon>
        <taxon>rosids</taxon>
        <taxon>malvids</taxon>
        <taxon>Sapindales</taxon>
        <taxon>Rutaceae</taxon>
        <taxon>Aurantioideae</taxon>
        <taxon>Citrus</taxon>
    </lineage>
</organism>
<evidence type="ECO:0000313" key="2">
    <source>
        <dbReference type="Proteomes" id="UP000829398"/>
    </source>
</evidence>
<gene>
    <name evidence="1" type="ORF">KPL71_013209</name>
</gene>
<dbReference type="EMBL" id="CM039173">
    <property type="protein sequence ID" value="KAH9772999.1"/>
    <property type="molecule type" value="Genomic_DNA"/>
</dbReference>
<keyword evidence="2" id="KW-1185">Reference proteome</keyword>
<dbReference type="Proteomes" id="UP000829398">
    <property type="component" value="Chromosome 4"/>
</dbReference>
<reference evidence="2" key="1">
    <citation type="journal article" date="2023" name="Hortic. Res.">
        <title>A chromosome-level phased genome enabling allele-level studies in sweet orange: a case study on citrus Huanglongbing tolerance.</title>
        <authorList>
            <person name="Wu B."/>
            <person name="Yu Q."/>
            <person name="Deng Z."/>
            <person name="Duan Y."/>
            <person name="Luo F."/>
            <person name="Gmitter F. Jr."/>
        </authorList>
    </citation>
    <scope>NUCLEOTIDE SEQUENCE [LARGE SCALE GENOMIC DNA]</scope>
    <source>
        <strain evidence="2">cv. Valencia</strain>
    </source>
</reference>
<evidence type="ECO:0000313" key="1">
    <source>
        <dbReference type="EMBL" id="KAH9772999.1"/>
    </source>
</evidence>
<protein>
    <submittedName>
        <fullName evidence="1">GDSL esterase/lipase</fullName>
    </submittedName>
</protein>
<accession>A0ACB8LI61</accession>
<sequence length="371" mass="41365">MEPSYLKYITLSLNLALSISAVTSLPNSPKTKTSLKTCNFPAIFNFGDSNSDTGGLSAAFGQAPYPNGETFFHSPAGRFSDGRLIIDFIAQGLGLPYLSPYLDSVGSKHNHVSEWIQSHFIRCSICSVLRFPSKIFRGVYEKLLPMDYYFSKALYTFDIGQNDLTSGFKQNMTFDQVKAYIPDVLRQFSNVIKNVYAQGGRSFWVHNTGPLGCLPYTLDRFPIMAAQIDDHGCATPFNDVARFFNSRLKAAVVQLRKDLPLAAMTYVDIFSVKHSLITQAKKLGFENPLLACCGHGGKYNYDKNRKCGSKVTVNGKEIMVAKSCKVPAVRINWDGVHYTEAANKWVYDQIINGSYSDPPIPMEMACRVMDH</sequence>
<name>A0ACB8LI61_CITSI</name>